<gene>
    <name evidence="7" type="ORF">UG56_011650</name>
</gene>
<dbReference type="STRING" id="1844.UG56_011650"/>
<dbReference type="AlphaFoldDB" id="A0A1J4N809"/>
<evidence type="ECO:0000259" key="6">
    <source>
        <dbReference type="PROSITE" id="PS50160"/>
    </source>
</evidence>
<dbReference type="GO" id="GO:0006310">
    <property type="term" value="P:DNA recombination"/>
    <property type="evidence" value="ECO:0007669"/>
    <property type="project" value="InterPro"/>
</dbReference>
<reference evidence="7" key="1">
    <citation type="submission" date="2016-10" db="EMBL/GenBank/DDBJ databases">
        <title>Draft Genome Sequence of Nocardioides luteus Strain BAFB, an Alkane-Degrading Bacterium Isolated from JP-7 Polluted Soil.</title>
        <authorList>
            <person name="Brown L."/>
            <person name="Ruiz O.N."/>
            <person name="Gunasekera T."/>
        </authorList>
    </citation>
    <scope>NUCLEOTIDE SEQUENCE [LARGE SCALE GENOMIC DNA]</scope>
    <source>
        <strain evidence="7">BAFB</strain>
    </source>
</reference>
<dbReference type="Gene3D" id="3.30.470.30">
    <property type="entry name" value="DNA ligase/mRNA capping enzyme"/>
    <property type="match status" value="1"/>
</dbReference>
<sequence length="326" mass="36353">MPSMLRPMLATPGTHVPPGDEWVHEVKWDGIRLIGESEQGRTQTRLTTRNDNDATPAWPEIATGPERDIVVDGEVIALNDAGLPDFRVLMDRMHNRDVRRAARFAERIPATYMVFDLLRLDGDLLIEEPWASRRRILEDLFESGELASWQVPPTYDDGRMLHEVTRAQGLEGIVSKRRNSRYRPGERSKDWVKLAHRYRASLVVGGWRPEVGTEGGTERLGALLVGQPTPDGLIYRGRVGSGITGKRAQRLGELLRETGRNPFAGPDVDPDGGVPSLDARGTHWVDPLLVVEVETHGTAVAAASYKGRLRQPSFIGIREDIEPKDL</sequence>
<proteinExistence type="inferred from homology"/>
<evidence type="ECO:0000256" key="2">
    <source>
        <dbReference type="ARBA" id="ARBA00012727"/>
    </source>
</evidence>
<organism evidence="7 8">
    <name type="scientific">Nocardioides luteus</name>
    <dbReference type="NCBI Taxonomy" id="1844"/>
    <lineage>
        <taxon>Bacteria</taxon>
        <taxon>Bacillati</taxon>
        <taxon>Actinomycetota</taxon>
        <taxon>Actinomycetes</taxon>
        <taxon>Propionibacteriales</taxon>
        <taxon>Nocardioidaceae</taxon>
        <taxon>Nocardioides</taxon>
    </lineage>
</organism>
<dbReference type="GO" id="GO:0005524">
    <property type="term" value="F:ATP binding"/>
    <property type="evidence" value="ECO:0007669"/>
    <property type="project" value="InterPro"/>
</dbReference>
<protein>
    <recommendedName>
        <fullName evidence="2">DNA ligase (ATP)</fullName>
        <ecNumber evidence="2">6.5.1.1</ecNumber>
    </recommendedName>
</protein>
<dbReference type="PANTHER" id="PTHR45674">
    <property type="entry name" value="DNA LIGASE 1/3 FAMILY MEMBER"/>
    <property type="match status" value="1"/>
</dbReference>
<dbReference type="PROSITE" id="PS50160">
    <property type="entry name" value="DNA_LIGASE_A3"/>
    <property type="match status" value="1"/>
</dbReference>
<dbReference type="OrthoDB" id="9802472at2"/>
<dbReference type="EC" id="6.5.1.1" evidence="2"/>
<evidence type="ECO:0000313" key="7">
    <source>
        <dbReference type="EMBL" id="OIJ26617.1"/>
    </source>
</evidence>
<comment type="catalytic activity">
    <reaction evidence="4">
        <text>ATP + (deoxyribonucleotide)n-3'-hydroxyl + 5'-phospho-(deoxyribonucleotide)m = (deoxyribonucleotide)n+m + AMP + diphosphate.</text>
        <dbReference type="EC" id="6.5.1.1"/>
    </reaction>
</comment>
<feature type="domain" description="ATP-dependent DNA ligase family profile" evidence="6">
    <location>
        <begin position="103"/>
        <end position="255"/>
    </location>
</feature>
<feature type="region of interest" description="Disordered" evidence="5">
    <location>
        <begin position="39"/>
        <end position="60"/>
    </location>
</feature>
<evidence type="ECO:0000256" key="5">
    <source>
        <dbReference type="SAM" id="MobiDB-lite"/>
    </source>
</evidence>
<evidence type="ECO:0000313" key="8">
    <source>
        <dbReference type="Proteomes" id="UP000033772"/>
    </source>
</evidence>
<accession>A0A1J4N809</accession>
<dbReference type="GO" id="GO:0006281">
    <property type="term" value="P:DNA repair"/>
    <property type="evidence" value="ECO:0007669"/>
    <property type="project" value="InterPro"/>
</dbReference>
<evidence type="ECO:0000256" key="1">
    <source>
        <dbReference type="ARBA" id="ARBA00007572"/>
    </source>
</evidence>
<dbReference type="Pfam" id="PF04679">
    <property type="entry name" value="DNA_ligase_A_C"/>
    <property type="match status" value="1"/>
</dbReference>
<dbReference type="CDD" id="cd07906">
    <property type="entry name" value="Adenylation_DNA_ligase_LigD_LigC"/>
    <property type="match status" value="1"/>
</dbReference>
<dbReference type="RefSeq" id="WP_045548291.1">
    <property type="nucleotide sequence ID" value="NZ_JZDQ02000014.1"/>
</dbReference>
<comment type="caution">
    <text evidence="7">The sequence shown here is derived from an EMBL/GenBank/DDBJ whole genome shotgun (WGS) entry which is preliminary data.</text>
</comment>
<name>A0A1J4N809_9ACTN</name>
<dbReference type="SUPFAM" id="SSF56091">
    <property type="entry name" value="DNA ligase/mRNA capping enzyme, catalytic domain"/>
    <property type="match status" value="1"/>
</dbReference>
<evidence type="ECO:0000256" key="4">
    <source>
        <dbReference type="ARBA" id="ARBA00034003"/>
    </source>
</evidence>
<dbReference type="InterPro" id="IPR012340">
    <property type="entry name" value="NA-bd_OB-fold"/>
</dbReference>
<dbReference type="EMBL" id="JZDQ02000014">
    <property type="protein sequence ID" value="OIJ26617.1"/>
    <property type="molecule type" value="Genomic_DNA"/>
</dbReference>
<dbReference type="SUPFAM" id="SSF50249">
    <property type="entry name" value="Nucleic acid-binding proteins"/>
    <property type="match status" value="1"/>
</dbReference>
<keyword evidence="8" id="KW-1185">Reference proteome</keyword>
<dbReference type="Proteomes" id="UP000033772">
    <property type="component" value="Unassembled WGS sequence"/>
</dbReference>
<keyword evidence="3 7" id="KW-0436">Ligase</keyword>
<dbReference type="Pfam" id="PF01068">
    <property type="entry name" value="DNA_ligase_A_M"/>
    <property type="match status" value="1"/>
</dbReference>
<dbReference type="PANTHER" id="PTHR45674:SF4">
    <property type="entry name" value="DNA LIGASE 1"/>
    <property type="match status" value="1"/>
</dbReference>
<dbReference type="Gene3D" id="3.30.1490.70">
    <property type="match status" value="1"/>
</dbReference>
<evidence type="ECO:0000256" key="3">
    <source>
        <dbReference type="ARBA" id="ARBA00022598"/>
    </source>
</evidence>
<feature type="compositionally biased region" description="Polar residues" evidence="5">
    <location>
        <begin position="40"/>
        <end position="49"/>
    </location>
</feature>
<dbReference type="CDD" id="cd07971">
    <property type="entry name" value="OBF_DNA_ligase_LigD"/>
    <property type="match status" value="1"/>
</dbReference>
<dbReference type="InterPro" id="IPR012309">
    <property type="entry name" value="DNA_ligase_ATP-dep_C"/>
</dbReference>
<dbReference type="Gene3D" id="2.40.50.140">
    <property type="entry name" value="Nucleic acid-binding proteins"/>
    <property type="match status" value="1"/>
</dbReference>
<comment type="similarity">
    <text evidence="1">Belongs to the ATP-dependent DNA ligase family.</text>
</comment>
<dbReference type="InterPro" id="IPR050191">
    <property type="entry name" value="ATP-dep_DNA_ligase"/>
</dbReference>
<dbReference type="GO" id="GO:0003910">
    <property type="term" value="F:DNA ligase (ATP) activity"/>
    <property type="evidence" value="ECO:0007669"/>
    <property type="project" value="UniProtKB-EC"/>
</dbReference>
<dbReference type="InterPro" id="IPR012310">
    <property type="entry name" value="DNA_ligase_ATP-dep_cent"/>
</dbReference>